<feature type="transmembrane region" description="Helical" evidence="3">
    <location>
        <begin position="187"/>
        <end position="208"/>
    </location>
</feature>
<dbReference type="InterPro" id="IPR011622">
    <property type="entry name" value="7TMR_DISM_rcpt_extracell_dom2"/>
</dbReference>
<keyword evidence="6" id="KW-0723">Serine/threonine-protein kinase</keyword>
<feature type="transmembrane region" description="Helical" evidence="3">
    <location>
        <begin position="309"/>
        <end position="329"/>
    </location>
</feature>
<proteinExistence type="predicted"/>
<organism evidence="6 7">
    <name type="scientific">Microscilla marina ATCC 23134</name>
    <dbReference type="NCBI Taxonomy" id="313606"/>
    <lineage>
        <taxon>Bacteria</taxon>
        <taxon>Pseudomonadati</taxon>
        <taxon>Bacteroidota</taxon>
        <taxon>Cytophagia</taxon>
        <taxon>Cytophagales</taxon>
        <taxon>Microscillaceae</taxon>
        <taxon>Microscilla</taxon>
    </lineage>
</organism>
<dbReference type="InterPro" id="IPR001932">
    <property type="entry name" value="PPM-type_phosphatase-like_dom"/>
</dbReference>
<keyword evidence="2" id="KW-0175">Coiled coil</keyword>
<feature type="transmembrane region" description="Helical" evidence="3">
    <location>
        <begin position="338"/>
        <end position="355"/>
    </location>
</feature>
<feature type="transmembrane region" description="Helical" evidence="3">
    <location>
        <begin position="251"/>
        <end position="271"/>
    </location>
</feature>
<dbReference type="AlphaFoldDB" id="A1ZZF0"/>
<accession>A1ZZF0</accession>
<dbReference type="eggNOG" id="COG2208">
    <property type="taxonomic scope" value="Bacteria"/>
</dbReference>
<feature type="coiled-coil region" evidence="2">
    <location>
        <begin position="390"/>
        <end position="464"/>
    </location>
</feature>
<dbReference type="InterPro" id="IPR052016">
    <property type="entry name" value="Bact_Sigma-Reg"/>
</dbReference>
<evidence type="ECO:0000259" key="5">
    <source>
        <dbReference type="SMART" id="SM00331"/>
    </source>
</evidence>
<keyword evidence="3" id="KW-0472">Membrane</keyword>
<feature type="chain" id="PRO_5002642572" evidence="4">
    <location>
        <begin position="21"/>
        <end position="715"/>
    </location>
</feature>
<evidence type="ECO:0000313" key="7">
    <source>
        <dbReference type="Proteomes" id="UP000004095"/>
    </source>
</evidence>
<dbReference type="PANTHER" id="PTHR43156:SF9">
    <property type="entry name" value="HAMP DOMAIN-CONTAINING PROTEIN"/>
    <property type="match status" value="1"/>
</dbReference>
<dbReference type="Pfam" id="PF07695">
    <property type="entry name" value="7TMR-DISM_7TM"/>
    <property type="match status" value="1"/>
</dbReference>
<reference evidence="6 7" key="1">
    <citation type="submission" date="2007-01" db="EMBL/GenBank/DDBJ databases">
        <authorList>
            <person name="Haygood M."/>
            <person name="Podell S."/>
            <person name="Anderson C."/>
            <person name="Hopkinson B."/>
            <person name="Roe K."/>
            <person name="Barbeau K."/>
            <person name="Gaasterland T."/>
            <person name="Ferriera S."/>
            <person name="Johnson J."/>
            <person name="Kravitz S."/>
            <person name="Beeson K."/>
            <person name="Sutton G."/>
            <person name="Rogers Y.-H."/>
            <person name="Friedman R."/>
            <person name="Frazier M."/>
            <person name="Venter J.C."/>
        </authorList>
    </citation>
    <scope>NUCLEOTIDE SEQUENCE [LARGE SCALE GENOMIC DNA]</scope>
    <source>
        <strain evidence="6 7">ATCC 23134</strain>
    </source>
</reference>
<dbReference type="Pfam" id="PF07696">
    <property type="entry name" value="7TMR-DISMED2"/>
    <property type="match status" value="1"/>
</dbReference>
<feature type="transmembrane region" description="Helical" evidence="3">
    <location>
        <begin position="215"/>
        <end position="231"/>
    </location>
</feature>
<dbReference type="InterPro" id="IPR011623">
    <property type="entry name" value="7TMR_DISM_rcpt_extracell_dom1"/>
</dbReference>
<feature type="signal peptide" evidence="4">
    <location>
        <begin position="1"/>
        <end position="20"/>
    </location>
</feature>
<sequence length="715" mass="82451">MFFILFAFLCNTLIQFTAIAQGNRQVVLKDNVHSYSIGTQTFIFKTTDATIDINQVASGKFDQHFTLSHHQNIIKGHSDAYFWVMIEIKNLSKSPDWLLEYAYPTLDYIDFYSFDQQTKKWKVINTGDRRAFDSRPIFNRNFVFPLDFSKVKKQRVYLRVWGTGTIQIPLKIHARSQFYKESSWSDVVYGLLYGVLILILAHSFFLYISLNDLSYLFYIMFVIGSLLFYPSDSGHTYQYIWPNSTYWANQVIPFGMAVMTTGSVLFAIFFLNIREYSRGLYKAMQATIVLGVVLMILVFVLPFRTSIEFIGYTILLNSILLISSGVVAWRKGNLSSRYFTIAWIVYTFGILLHAFKDFGLLPESSVVWHSTEVSAVIEIVLLSMALGDKYNIFKAEREKLSAEMLQMKEKENEKLDRKVKERTAKLVETNEELNQTIEELDLTNEQLNKMNIELEKKNSDITESINYAKRIQSAMLPHDTYVTQDFPKHFIFFRPRDIVSGDFYWFGKKHFKGEDYQVLMVADCTGHGVPGAFMTILASSIIHEIIKYKDYVSPKDILYTLDGKLNETLQSQSGSKVNDGMDMAILVINERDKSLQFAGAKTPLYYVRDGEFHQVKGSIFPIGGSHQYKTAKQFEDFDLQLQPGDTLYLSSDGFQDQFSKEMGGKFLKKNFRNLLLKISPLTVEEQEENLQIELDNWKGGIRQTDDILVVGLKID</sequence>
<keyword evidence="3" id="KW-0812">Transmembrane</keyword>
<keyword evidence="3" id="KW-1133">Transmembrane helix</keyword>
<dbReference type="CDD" id="cd22249">
    <property type="entry name" value="UDM1_RNF168_RNF169-like"/>
    <property type="match status" value="1"/>
</dbReference>
<dbReference type="PANTHER" id="PTHR43156">
    <property type="entry name" value="STAGE II SPORULATION PROTEIN E-RELATED"/>
    <property type="match status" value="1"/>
</dbReference>
<evidence type="ECO:0000256" key="4">
    <source>
        <dbReference type="SAM" id="SignalP"/>
    </source>
</evidence>
<name>A1ZZF0_MICM2</name>
<evidence type="ECO:0000256" key="2">
    <source>
        <dbReference type="SAM" id="Coils"/>
    </source>
</evidence>
<comment type="caution">
    <text evidence="6">The sequence shown here is derived from an EMBL/GenBank/DDBJ whole genome shotgun (WGS) entry which is preliminary data.</text>
</comment>
<evidence type="ECO:0000256" key="3">
    <source>
        <dbReference type="SAM" id="Phobius"/>
    </source>
</evidence>
<dbReference type="InterPro" id="IPR036457">
    <property type="entry name" value="PPM-type-like_dom_sf"/>
</dbReference>
<evidence type="ECO:0000256" key="1">
    <source>
        <dbReference type="ARBA" id="ARBA00022801"/>
    </source>
</evidence>
<dbReference type="Pfam" id="PF07228">
    <property type="entry name" value="SpoIIE"/>
    <property type="match status" value="1"/>
</dbReference>
<dbReference type="SMART" id="SM00331">
    <property type="entry name" value="PP2C_SIG"/>
    <property type="match status" value="1"/>
</dbReference>
<dbReference type="Gene3D" id="3.60.40.10">
    <property type="entry name" value="PPM-type phosphatase domain"/>
    <property type="match status" value="1"/>
</dbReference>
<protein>
    <submittedName>
        <fullName evidence="6">Serine/threonine protein kinases</fullName>
    </submittedName>
</protein>
<feature type="domain" description="PPM-type phosphatase" evidence="5">
    <location>
        <begin position="482"/>
        <end position="714"/>
    </location>
</feature>
<evidence type="ECO:0000313" key="6">
    <source>
        <dbReference type="EMBL" id="EAY24249.1"/>
    </source>
</evidence>
<dbReference type="Proteomes" id="UP000004095">
    <property type="component" value="Unassembled WGS sequence"/>
</dbReference>
<dbReference type="GO" id="GO:0004674">
    <property type="term" value="F:protein serine/threonine kinase activity"/>
    <property type="evidence" value="ECO:0007669"/>
    <property type="project" value="UniProtKB-KW"/>
</dbReference>
<dbReference type="GO" id="GO:0016791">
    <property type="term" value="F:phosphatase activity"/>
    <property type="evidence" value="ECO:0007669"/>
    <property type="project" value="TreeGrafter"/>
</dbReference>
<keyword evidence="1" id="KW-0378">Hydrolase</keyword>
<keyword evidence="7" id="KW-1185">Reference proteome</keyword>
<dbReference type="SUPFAM" id="SSF81606">
    <property type="entry name" value="PP2C-like"/>
    <property type="match status" value="1"/>
</dbReference>
<gene>
    <name evidence="6" type="ORF">M23134_06351</name>
</gene>
<feature type="transmembrane region" description="Helical" evidence="3">
    <location>
        <begin position="283"/>
        <end position="303"/>
    </location>
</feature>
<dbReference type="Gene3D" id="2.60.40.2380">
    <property type="match status" value="1"/>
</dbReference>
<dbReference type="EMBL" id="AAWS01000076">
    <property type="protein sequence ID" value="EAY24249.1"/>
    <property type="molecule type" value="Genomic_DNA"/>
</dbReference>
<keyword evidence="6" id="KW-0808">Transferase</keyword>
<keyword evidence="6" id="KW-0418">Kinase</keyword>
<keyword evidence="4" id="KW-0732">Signal</keyword>